<feature type="compositionally biased region" description="Basic residues" evidence="2">
    <location>
        <begin position="1207"/>
        <end position="1216"/>
    </location>
</feature>
<dbReference type="GO" id="GO:0071203">
    <property type="term" value="C:WASH complex"/>
    <property type="evidence" value="ECO:0007669"/>
    <property type="project" value="InterPro"/>
</dbReference>
<feature type="compositionally biased region" description="Basic and acidic residues" evidence="2">
    <location>
        <begin position="100"/>
        <end position="110"/>
    </location>
</feature>
<dbReference type="Proteomes" id="UP001295423">
    <property type="component" value="Unassembled WGS sequence"/>
</dbReference>
<accession>A0AAD2JH02</accession>
<feature type="compositionally biased region" description="Basic and acidic residues" evidence="2">
    <location>
        <begin position="840"/>
        <end position="856"/>
    </location>
</feature>
<dbReference type="PROSITE" id="PS51182">
    <property type="entry name" value="C2_TENSIN"/>
    <property type="match status" value="1"/>
</dbReference>
<feature type="region of interest" description="Disordered" evidence="2">
    <location>
        <begin position="1631"/>
        <end position="1709"/>
    </location>
</feature>
<dbReference type="EMBL" id="CAKOGP040001755">
    <property type="protein sequence ID" value="CAJ1948777.1"/>
    <property type="molecule type" value="Genomic_DNA"/>
</dbReference>
<reference evidence="5" key="1">
    <citation type="submission" date="2023-08" db="EMBL/GenBank/DDBJ databases">
        <authorList>
            <person name="Audoor S."/>
            <person name="Bilcke G."/>
        </authorList>
    </citation>
    <scope>NUCLEOTIDE SEQUENCE</scope>
</reference>
<keyword evidence="6" id="KW-1185">Reference proteome</keyword>
<feature type="region of interest" description="Disordered" evidence="2">
    <location>
        <begin position="1767"/>
        <end position="1786"/>
    </location>
</feature>
<comment type="caution">
    <text evidence="5">The sequence shown here is derived from an EMBL/GenBank/DDBJ whole genome shotgun (WGS) entry which is preliminary data.</text>
</comment>
<dbReference type="InterPro" id="IPR042201">
    <property type="entry name" value="FH2_Formin_sf"/>
</dbReference>
<evidence type="ECO:0000313" key="5">
    <source>
        <dbReference type="EMBL" id="CAJ1948777.1"/>
    </source>
</evidence>
<feature type="compositionally biased region" description="Basic and acidic residues" evidence="2">
    <location>
        <begin position="863"/>
        <end position="893"/>
    </location>
</feature>
<feature type="compositionally biased region" description="Polar residues" evidence="2">
    <location>
        <begin position="1925"/>
        <end position="1959"/>
    </location>
</feature>
<sequence>MNVLLDDLVDDIFHQVQGSLVPRIEAVTKKATQELKNRLQTPPSSVDLLYLTDRLIVSSQPTASSNPSYIDNGREKRPTYAQLPRPISGPQTRNPITSHNDNDISRRDSDPQESSSTTPSATENHSGRALKASTNEIRGGIMNLYEGETSTGEKSTPNQYSLDSPVADTKNTHRNSNGDKVSASTMSNEEAIHDSNKASSSRVPVTAQNSPGIMTSFLDKRHGSDHYLAFSLVDEQPDDRTLLLFRRQIVQLGWWSPCVERSETPSIPNILKTCYAIHAYLKLHHQNVALVYCSNGKTRTAIVVACYLKFAGIVKYSQEGFFRFLFKRGVKNPETTWKQLPPTLRLFFRQFDTALNIGGYLNRKPLLLRAIALQGVPVEDKPCLDIWDSSQRLVYSSHPEIWASDSTSPRNSSALSQWIDEEGFYKVDVCLDGDFLLLCRFGGDFAKDTAMHDPSKILFRYSNNTGFLAGGCPYELPSKKVDLTKRYALHLDHEDFLVTLLFQADWDETEGSKPETTHRLPRGLGDKLKSKEGVLSEKVWCSHHRQAYEEGLKVIFQHHSARPDASDIKAFRTLHDERVFENCAGHLICLALQLTNFSHNRTNNLLLSSPLFAWWRLPSDGDTSTESPFISSNFQHDKVKVPKNEEMDLEKDGDRLQKMFGVLNSIDVSKNLDSKDIASFKELDERRKLHETNSDSGNTPKRRNSAIRRWEQSRKEVCCHDVGWMVSGMTYPRPGDIVRCFGAEYAELNNRFPTPTLESICLPKVPFHPDLNPIFYRGRSCTRSNSQQNHYSRRYDRQRGISTQVLLQMQHTGVTLPCLLDLLRESQKWDGLPPKAAANMEKEGTDEVGNKSKESTEGSMNCKSKEQKEKEWKEARNAEELEKSRNKDQRSQDAGEQSPSQAEETTISLTPWNDDPEYAKYFKMLKMGITSAQVEHAMKRDGKDPLVLKLNPEKSLEEQMPEQPDNDAGDVALKEDPEYEKYFKMLKMGLPRDAVKNALQRDGKDPSVIDLDPTKSLGSQLLKHSEGKNPPLKDDPDYQKYFKMLKIGMPVGAVKNALVRDGKDPAIIDLDPGETFKSQTGAKEDTGIALKDDPAYTKYFKMIGMGLPIDAVKNALMRDGKDPDVMDLDPGKSIQFQLVKNRKKDTAIPLKDDPEYAKYFKMIGMGLPIGAVKNALERDGKDPDVLDLDPEKSVAYQLKEASTSRKSPTKKKKRVRRKKIYWNPIDPGKLKENSMWHIVRDVVDMNKLNYDQKEFEELFTESADPKDAKKMKKPEKAVKKLVQVIDPKRSMNGGIILARLKIEYGKIADIVNKMERSKFDSTQLSALKEFLANPDERRDLIGYMQNSKSPKEVLYANLSETEKYMYKMIDVPGASEKIDAMLFRCVFKNRFDDVNAGINTLNSACDQLRSSEKLRKLMAMILTVVNEINTGGEGNMAIGFTLDALLKLNEAKAFDKKTSVLHYVVKLVKKNDSGLLTFSNDISSVIPAESVLLDSLANEVKALGQELVGVHNTVQAEAERLEEAGELKPMTLEDLKEQRTTVRQVGNISQFNKMDHHTGRTPMERFMVDSKFSCDQAIVSIEDVRKKFLAILQYFGEDENMPTGDFFGILRRFMREFQKAVDQVEAIEKKETKERKRAAARVAKAAAKDADKSRGRAKKGQHGSSSALQPKPKGKKVLNIPKERDIGGTTTRGNLQTIKSTRHSKQQTRSDLLLAMAAAAASRKGRQFSGVQPSATAQAKKINSNVNTEKMVGGVETGGLDENVLGNQETCPAPSTAPLQPADQSESSIDVLHMQKTESKKEEMNRSISSKATKTSLPLDTNMITPATRGIGQKNCDKNKTSPSVDLQKCRPAKQREDFVDIKNDLHPLTNSNPVPNHSVTVANTAESGCGKSLTTVFDNGKIGIEKTKPQNGMEKGAQEHQKATEPQTEGQLPTNRSNSVHQGEPSLLNTKGMQNTIEFSMGKPSDGTEQKRQAGPHPVPVPSQRKPQTTENVMKEASEDITRAILDPSTQPQANEAAGHDEKTTETIMLMHTIETLDSRHSQGPIALQAGSVESFSEPRTQGSKVLNIKLDKERSAVDPTYQPETSLLMEKKTSSQSLFGTNDPKPMKEQTRSTSAVESVLSAPLSLQLIEAKKRTESFYDISVVDSIPQEGMEVGMSQTWTDGEDITNWMPWAGEVIKACDSDSVVGFEMPRDLNDGAEFDDDSTIASSTSFASYYDDISVGSGLNTPGKMAPPHHPTTPFDPYFDNVEQPPNQFMIHTRGRPATSMLFDDSQPPTVNLSQPPFQRFDSAKLPGGTSTPRDDVGLKPGLSFGADVGFDDGLGGFGAISNIDNNNEDGRDISKAGTESKRKNAWFPWGGGSGGN</sequence>
<evidence type="ECO:0000313" key="6">
    <source>
        <dbReference type="Proteomes" id="UP001295423"/>
    </source>
</evidence>
<feature type="compositionally biased region" description="Polar residues" evidence="2">
    <location>
        <begin position="112"/>
        <end position="124"/>
    </location>
</feature>
<dbReference type="Pfam" id="PF10152">
    <property type="entry name" value="CCDC53"/>
    <property type="match status" value="5"/>
</dbReference>
<feature type="compositionally biased region" description="Polar residues" evidence="2">
    <location>
        <begin position="174"/>
        <end position="187"/>
    </location>
</feature>
<feature type="region of interest" description="Disordered" evidence="2">
    <location>
        <begin position="833"/>
        <end position="913"/>
    </location>
</feature>
<comment type="similarity">
    <text evidence="1">Belongs to the CCDC53 family.</text>
</comment>
<protein>
    <submittedName>
        <fullName evidence="5">Uncharacterized protein</fullName>
    </submittedName>
</protein>
<feature type="compositionally biased region" description="Polar residues" evidence="2">
    <location>
        <begin position="89"/>
        <end position="99"/>
    </location>
</feature>
<dbReference type="InterPro" id="IPR029021">
    <property type="entry name" value="Prot-tyrosine_phosphatase-like"/>
</dbReference>
<dbReference type="GO" id="GO:0006887">
    <property type="term" value="P:exocytosis"/>
    <property type="evidence" value="ECO:0007669"/>
    <property type="project" value="TreeGrafter"/>
</dbReference>
<dbReference type="SUPFAM" id="SSF52799">
    <property type="entry name" value="(Phosphotyrosine protein) phosphatases II"/>
    <property type="match status" value="1"/>
</dbReference>
<feature type="region of interest" description="Disordered" evidence="2">
    <location>
        <begin position="60"/>
        <end position="137"/>
    </location>
</feature>
<feature type="region of interest" description="Disordered" evidence="2">
    <location>
        <begin position="2325"/>
        <end position="2366"/>
    </location>
</feature>
<feature type="compositionally biased region" description="Polar residues" evidence="2">
    <location>
        <begin position="60"/>
        <end position="69"/>
    </location>
</feature>
<feature type="region of interest" description="Disordered" evidence="2">
    <location>
        <begin position="166"/>
        <end position="187"/>
    </location>
</feature>
<name>A0AAD2JH02_9STRA</name>
<feature type="region of interest" description="Disordered" evidence="2">
    <location>
        <begin position="688"/>
        <end position="707"/>
    </location>
</feature>
<evidence type="ECO:0000256" key="1">
    <source>
        <dbReference type="ARBA" id="ARBA00006290"/>
    </source>
</evidence>
<dbReference type="InterPro" id="IPR014020">
    <property type="entry name" value="Tensin_C2-dom"/>
</dbReference>
<dbReference type="PROSITE" id="PS51444">
    <property type="entry name" value="FH2"/>
    <property type="match status" value="1"/>
</dbReference>
<dbReference type="SMART" id="SM00498">
    <property type="entry name" value="FH2"/>
    <property type="match status" value="1"/>
</dbReference>
<feature type="region of interest" description="Disordered" evidence="2">
    <location>
        <begin position="1904"/>
        <end position="1994"/>
    </location>
</feature>
<dbReference type="Gene3D" id="3.90.190.10">
    <property type="entry name" value="Protein tyrosine phosphatase superfamily"/>
    <property type="match status" value="1"/>
</dbReference>
<gene>
    <name evidence="5" type="ORF">CYCCA115_LOCUS11777</name>
</gene>
<dbReference type="Gene3D" id="1.20.58.2220">
    <property type="entry name" value="Formin, FH2 domain"/>
    <property type="match status" value="1"/>
</dbReference>
<feature type="region of interest" description="Disordered" evidence="2">
    <location>
        <begin position="1825"/>
        <end position="1851"/>
    </location>
</feature>
<dbReference type="SUPFAM" id="SSF101447">
    <property type="entry name" value="Formin homology 2 domain (FH2 domain)"/>
    <property type="match status" value="1"/>
</dbReference>
<feature type="compositionally biased region" description="Polar residues" evidence="2">
    <location>
        <begin position="894"/>
        <end position="911"/>
    </location>
</feature>
<evidence type="ECO:0000256" key="2">
    <source>
        <dbReference type="SAM" id="MobiDB-lite"/>
    </source>
</evidence>
<evidence type="ECO:0000259" key="4">
    <source>
        <dbReference type="PROSITE" id="PS51444"/>
    </source>
</evidence>
<evidence type="ECO:0000259" key="3">
    <source>
        <dbReference type="PROSITE" id="PS51182"/>
    </source>
</evidence>
<feature type="domain" description="FH2" evidence="4">
    <location>
        <begin position="1207"/>
        <end position="1643"/>
    </location>
</feature>
<dbReference type="PANTHER" id="PTHR13015:SF0">
    <property type="entry name" value="WASH COMPLEX SUBUNIT 3"/>
    <property type="match status" value="1"/>
</dbReference>
<dbReference type="InterPro" id="IPR019309">
    <property type="entry name" value="WASHC3"/>
</dbReference>
<feature type="compositionally biased region" description="Polar residues" evidence="2">
    <location>
        <begin position="1688"/>
        <end position="1699"/>
    </location>
</feature>
<dbReference type="PANTHER" id="PTHR13015">
    <property type="entry name" value="PROTEIN AD-016-RELATED"/>
    <property type="match status" value="1"/>
</dbReference>
<feature type="compositionally biased region" description="Basic and acidic residues" evidence="2">
    <location>
        <begin position="2338"/>
        <end position="2352"/>
    </location>
</feature>
<dbReference type="Pfam" id="PF02181">
    <property type="entry name" value="FH2"/>
    <property type="match status" value="1"/>
</dbReference>
<organism evidence="5 6">
    <name type="scientific">Cylindrotheca closterium</name>
    <dbReference type="NCBI Taxonomy" id="2856"/>
    <lineage>
        <taxon>Eukaryota</taxon>
        <taxon>Sar</taxon>
        <taxon>Stramenopiles</taxon>
        <taxon>Ochrophyta</taxon>
        <taxon>Bacillariophyta</taxon>
        <taxon>Bacillariophyceae</taxon>
        <taxon>Bacillariophycidae</taxon>
        <taxon>Bacillariales</taxon>
        <taxon>Bacillariaceae</taxon>
        <taxon>Cylindrotheca</taxon>
    </lineage>
</organism>
<dbReference type="GO" id="GO:0030041">
    <property type="term" value="P:actin filament polymerization"/>
    <property type="evidence" value="ECO:0007669"/>
    <property type="project" value="TreeGrafter"/>
</dbReference>
<proteinExistence type="inferred from homology"/>
<dbReference type="InterPro" id="IPR015425">
    <property type="entry name" value="FH2_Formin"/>
</dbReference>
<feature type="region of interest" description="Disordered" evidence="2">
    <location>
        <begin position="1197"/>
        <end position="1216"/>
    </location>
</feature>
<feature type="domain" description="C2 tensin-type" evidence="3">
    <location>
        <begin position="363"/>
        <end position="505"/>
    </location>
</feature>